<feature type="region of interest" description="Disordered" evidence="1">
    <location>
        <begin position="886"/>
        <end position="912"/>
    </location>
</feature>
<evidence type="ECO:0000313" key="3">
    <source>
        <dbReference type="Proteomes" id="UP001140510"/>
    </source>
</evidence>
<feature type="region of interest" description="Disordered" evidence="1">
    <location>
        <begin position="1061"/>
        <end position="1101"/>
    </location>
</feature>
<protein>
    <submittedName>
        <fullName evidence="2">Uncharacterized protein</fullName>
    </submittedName>
</protein>
<feature type="compositionally biased region" description="Basic and acidic residues" evidence="1">
    <location>
        <begin position="975"/>
        <end position="988"/>
    </location>
</feature>
<feature type="compositionally biased region" description="Polar residues" evidence="1">
    <location>
        <begin position="801"/>
        <end position="815"/>
    </location>
</feature>
<evidence type="ECO:0000256" key="1">
    <source>
        <dbReference type="SAM" id="MobiDB-lite"/>
    </source>
</evidence>
<dbReference type="EMBL" id="JAPEVA010000012">
    <property type="protein sequence ID" value="KAJ4409323.1"/>
    <property type="molecule type" value="Genomic_DNA"/>
</dbReference>
<feature type="compositionally biased region" description="Basic and acidic residues" evidence="1">
    <location>
        <begin position="949"/>
        <end position="963"/>
    </location>
</feature>
<feature type="compositionally biased region" description="Polar residues" evidence="1">
    <location>
        <begin position="684"/>
        <end position="697"/>
    </location>
</feature>
<dbReference type="OrthoDB" id="1744869at2759"/>
<comment type="caution">
    <text evidence="2">The sequence shown here is derived from an EMBL/GenBank/DDBJ whole genome shotgun (WGS) entry which is preliminary data.</text>
</comment>
<name>A0A9W8ZJY7_9PLEO</name>
<dbReference type="Proteomes" id="UP001140510">
    <property type="component" value="Unassembled WGS sequence"/>
</dbReference>
<feature type="region of interest" description="Disordered" evidence="1">
    <location>
        <begin position="1268"/>
        <end position="1289"/>
    </location>
</feature>
<feature type="region of interest" description="Disordered" evidence="1">
    <location>
        <begin position="946"/>
        <end position="990"/>
    </location>
</feature>
<gene>
    <name evidence="2" type="ORF">N0V91_002679</name>
</gene>
<feature type="region of interest" description="Disordered" evidence="1">
    <location>
        <begin position="748"/>
        <end position="830"/>
    </location>
</feature>
<reference evidence="2" key="1">
    <citation type="submission" date="2022-10" db="EMBL/GenBank/DDBJ databases">
        <title>Tapping the CABI collections for fungal endophytes: first genome assemblies for Collariella, Neodidymelliopsis, Ascochyta clinopodiicola, Didymella pomorum, Didymosphaeria variabile, Neocosmospora piperis and Neocucurbitaria cava.</title>
        <authorList>
            <person name="Hill R."/>
        </authorList>
    </citation>
    <scope>NUCLEOTIDE SEQUENCE</scope>
    <source>
        <strain evidence="2">IMI 355091</strain>
    </source>
</reference>
<evidence type="ECO:0000313" key="2">
    <source>
        <dbReference type="EMBL" id="KAJ4409323.1"/>
    </source>
</evidence>
<feature type="compositionally biased region" description="Basic and acidic residues" evidence="1">
    <location>
        <begin position="886"/>
        <end position="905"/>
    </location>
</feature>
<keyword evidence="3" id="KW-1185">Reference proteome</keyword>
<feature type="compositionally biased region" description="Polar residues" evidence="1">
    <location>
        <begin position="748"/>
        <end position="760"/>
    </location>
</feature>
<organism evidence="2 3">
    <name type="scientific">Didymella pomorum</name>
    <dbReference type="NCBI Taxonomy" id="749634"/>
    <lineage>
        <taxon>Eukaryota</taxon>
        <taxon>Fungi</taxon>
        <taxon>Dikarya</taxon>
        <taxon>Ascomycota</taxon>
        <taxon>Pezizomycotina</taxon>
        <taxon>Dothideomycetes</taxon>
        <taxon>Pleosporomycetidae</taxon>
        <taxon>Pleosporales</taxon>
        <taxon>Pleosporineae</taxon>
        <taxon>Didymellaceae</taxon>
        <taxon>Didymella</taxon>
    </lineage>
</organism>
<feature type="region of interest" description="Disordered" evidence="1">
    <location>
        <begin position="672"/>
        <end position="702"/>
    </location>
</feature>
<sequence length="1345" mass="148655">MTLLVARQCRLLGAARSLRRLPAAITARAYADDASPQRPFRVRRVAGKTAGGPLRPTIEGNIVQFDASVNPVEDVKRGQPPNHRPPRNYNLLVTPPLHACEIGSVNSAILVPASVAATTPEHFVEKIESLPADTVNGTDLVVFLTTPSFATWLTDDSVFLEKALAKLYKNIAWSASLQAVCAVVDKLPQARPIPTEKQLRETWKDLIKAETVYEADGSVNENLIRAAMADRAMHPPVSETGVEGIAYVILPKKAALSAQPTVSGEQGSIDFVAHTKTTEKGRDHDRVRVPLANTVFQTGVPSTLISSSWSLSTGGMLERQSREQPKTMSIDLSARRLDPALQTKSPRHHDVAALSIPLIPLTFPRKVDGHMGNIIRGLKDANGNAMTASSELEQVVPRYFAARGETPQATSAWAVVSTKRTARKLIPDVPGVVDGPLDTGGMDTDRQLGLEQLWTADPPRWDPRQRVPRSFSRDARLHKVLSGGGGWGKKAGLLSLDPMPIGAPQPERPAEMDGDYETVDEFSTALKPVVKDGHWISFYISPTVAQDSNENTDVHGFLDEGKSSGTSARQPWSWEFGVIPSTVDSIPGDSPQRSSEAPGEITVHKGTFGALTERGLTLMRGTDMDERSGIARKDLNATTIDVPFARWSAMRLVPKEGVKLQTITELVASRRNEAEKTQVAKGQDGSNQNTLKTNPAPQASPEKAKAILANLKIPVWKRVTITKVSHHFDDVQWAGQKDRDLLIRRTKSTTPAHASASPESQAKRGPKKNMVMYRPGGIEPKSRTEMLDEPEQEPLPCPTFHGSSSENLARTTGPQRSRDGRTLSTTPERPDTVLNEWDFTAPTGQSRSFSTSHLLAKGVGQVRLSHERRSKKRALERAPLIKKVEFGGDFRGHDSKDKPEPDAQRGENVGAQERTILVRKLFDKQAPLGPVENHGLETRNRNLFHRTARPAERGKTSKAEYTRSKFTKPGTGKPAPEKDKKTKNDTHLPRLLRQARGQVPPRKQSTHNGVVRKIPILVPSSADKLVQQYFTRMQTTGRHIAMLTKQLSDITGLEKSQLQAWTASQQRDRIGKNPGGRKRKLIRSIPFTSPRPSAPKPAREPARVRIAIPRRRRLPHRNPAGLEFVMQSFPLDLPPSTDSSLSSSSPPPFQSALSDQVSLGVIPFHPLFTRNLLANLVRNRPELLRRQFLPSLYQQAERMIKRSQILAATARSLLPNAPVLISSHSTRLVPRSINSRRPTIAPAPLKTGVEHKSSIVKKRDPYYVRRLRNKQRYEPERSGGQSKPRARRVPLGGWKHMYKYLSAPRRARIRKFAEGELAIKKVARKSRRQALADDVEGWLTGDGPL</sequence>
<proteinExistence type="predicted"/>
<accession>A0A9W8ZJY7</accession>